<name>A0AAV7TMA0_PLEWA</name>
<evidence type="ECO:0000313" key="2">
    <source>
        <dbReference type="EMBL" id="KAJ1177601.1"/>
    </source>
</evidence>
<evidence type="ECO:0000256" key="1">
    <source>
        <dbReference type="SAM" id="MobiDB-lite"/>
    </source>
</evidence>
<dbReference type="EMBL" id="JANPWB010000006">
    <property type="protein sequence ID" value="KAJ1177601.1"/>
    <property type="molecule type" value="Genomic_DNA"/>
</dbReference>
<feature type="region of interest" description="Disordered" evidence="1">
    <location>
        <begin position="50"/>
        <end position="117"/>
    </location>
</feature>
<accession>A0AAV7TMA0</accession>
<evidence type="ECO:0000313" key="3">
    <source>
        <dbReference type="Proteomes" id="UP001066276"/>
    </source>
</evidence>
<dbReference type="AlphaFoldDB" id="A0AAV7TMA0"/>
<feature type="compositionally biased region" description="Basic and acidic residues" evidence="1">
    <location>
        <begin position="86"/>
        <end position="99"/>
    </location>
</feature>
<gene>
    <name evidence="2" type="ORF">NDU88_002854</name>
</gene>
<reference evidence="2" key="1">
    <citation type="journal article" date="2022" name="bioRxiv">
        <title>Sequencing and chromosome-scale assembly of the giantPleurodeles waltlgenome.</title>
        <authorList>
            <person name="Brown T."/>
            <person name="Elewa A."/>
            <person name="Iarovenko S."/>
            <person name="Subramanian E."/>
            <person name="Araus A.J."/>
            <person name="Petzold A."/>
            <person name="Susuki M."/>
            <person name="Suzuki K.-i.T."/>
            <person name="Hayashi T."/>
            <person name="Toyoda A."/>
            <person name="Oliveira C."/>
            <person name="Osipova E."/>
            <person name="Leigh N.D."/>
            <person name="Simon A."/>
            <person name="Yun M.H."/>
        </authorList>
    </citation>
    <scope>NUCLEOTIDE SEQUENCE</scope>
    <source>
        <strain evidence="2">20211129_DDA</strain>
        <tissue evidence="2">Liver</tissue>
    </source>
</reference>
<sequence length="117" mass="12035">MGVQHLRCPGEGVGSAGGRGAPWLGHLAGARAAEGFAGEGQASVEAGKARWLQPGGRPWKTNEGAGPGERWPPLMTGGGAENFPLNKEREHGGETERPRLGPGGNLLLHGDEQQLGA</sequence>
<dbReference type="Proteomes" id="UP001066276">
    <property type="component" value="Chromosome 3_2"/>
</dbReference>
<proteinExistence type="predicted"/>
<protein>
    <submittedName>
        <fullName evidence="2">Uncharacterized protein</fullName>
    </submittedName>
</protein>
<organism evidence="2 3">
    <name type="scientific">Pleurodeles waltl</name>
    <name type="common">Iberian ribbed newt</name>
    <dbReference type="NCBI Taxonomy" id="8319"/>
    <lineage>
        <taxon>Eukaryota</taxon>
        <taxon>Metazoa</taxon>
        <taxon>Chordata</taxon>
        <taxon>Craniata</taxon>
        <taxon>Vertebrata</taxon>
        <taxon>Euteleostomi</taxon>
        <taxon>Amphibia</taxon>
        <taxon>Batrachia</taxon>
        <taxon>Caudata</taxon>
        <taxon>Salamandroidea</taxon>
        <taxon>Salamandridae</taxon>
        <taxon>Pleurodelinae</taxon>
        <taxon>Pleurodeles</taxon>
    </lineage>
</organism>
<comment type="caution">
    <text evidence="2">The sequence shown here is derived from an EMBL/GenBank/DDBJ whole genome shotgun (WGS) entry which is preliminary data.</text>
</comment>
<keyword evidence="3" id="KW-1185">Reference proteome</keyword>